<reference evidence="8" key="1">
    <citation type="journal article" date="2021" name="J. Neurophysiol.">
        <title>Gene transcription changes in a locust model of noise-induced deafness.</title>
        <authorList>
            <person name="French A.S."/>
            <person name="Warren B."/>
        </authorList>
    </citation>
    <scope>NUCLEOTIDE SEQUENCE</scope>
</reference>
<proteinExistence type="evidence at transcript level"/>
<name>A0A8E5JSR9_SCHGR</name>
<evidence type="ECO:0000256" key="3">
    <source>
        <dbReference type="ARBA" id="ARBA00022801"/>
    </source>
</evidence>
<comment type="similarity">
    <text evidence="1 5">Belongs to the type-B carboxylesterase/lipase family.</text>
</comment>
<protein>
    <recommendedName>
        <fullName evidence="5">Carboxylic ester hydrolase</fullName>
        <ecNumber evidence="5">3.1.1.-</ecNumber>
    </recommendedName>
</protein>
<evidence type="ECO:0000256" key="5">
    <source>
        <dbReference type="RuleBase" id="RU361235"/>
    </source>
</evidence>
<dbReference type="Gene3D" id="3.40.50.1820">
    <property type="entry name" value="alpha/beta hydrolase"/>
    <property type="match status" value="1"/>
</dbReference>
<dbReference type="InterPro" id="IPR029058">
    <property type="entry name" value="AB_hydrolase_fold"/>
</dbReference>
<feature type="region of interest" description="Disordered" evidence="6">
    <location>
        <begin position="562"/>
        <end position="583"/>
    </location>
</feature>
<feature type="compositionally biased region" description="Basic residues" evidence="6">
    <location>
        <begin position="565"/>
        <end position="583"/>
    </location>
</feature>
<dbReference type="PROSITE" id="PS00122">
    <property type="entry name" value="CARBOXYLESTERASE_B_1"/>
    <property type="match status" value="1"/>
</dbReference>
<dbReference type="PANTHER" id="PTHR11559">
    <property type="entry name" value="CARBOXYLESTERASE"/>
    <property type="match status" value="1"/>
</dbReference>
<evidence type="ECO:0000256" key="2">
    <source>
        <dbReference type="ARBA" id="ARBA00022487"/>
    </source>
</evidence>
<dbReference type="GO" id="GO:0052689">
    <property type="term" value="F:carboxylic ester hydrolase activity"/>
    <property type="evidence" value="ECO:0007669"/>
    <property type="project" value="UniProtKB-KW"/>
</dbReference>
<organism evidence="8">
    <name type="scientific">Schistocerca gregaria</name>
    <name type="common">Desert locust</name>
    <name type="synonym">Gryllus gregarius</name>
    <dbReference type="NCBI Taxonomy" id="7010"/>
    <lineage>
        <taxon>Eukaryota</taxon>
        <taxon>Metazoa</taxon>
        <taxon>Ecdysozoa</taxon>
        <taxon>Arthropoda</taxon>
        <taxon>Hexapoda</taxon>
        <taxon>Insecta</taxon>
        <taxon>Pterygota</taxon>
        <taxon>Neoptera</taxon>
        <taxon>Polyneoptera</taxon>
        <taxon>Orthoptera</taxon>
        <taxon>Caelifera</taxon>
        <taxon>Acrididea</taxon>
        <taxon>Acridomorpha</taxon>
        <taxon>Acridoidea</taxon>
        <taxon>Acrididae</taxon>
        <taxon>Cyrtacanthacridinae</taxon>
        <taxon>Schistocerca</taxon>
    </lineage>
</organism>
<dbReference type="AlphaFoldDB" id="A0A8E5JSR9"/>
<evidence type="ECO:0000256" key="4">
    <source>
        <dbReference type="ARBA" id="ARBA00023180"/>
    </source>
</evidence>
<dbReference type="EC" id="3.1.1.-" evidence="5"/>
<accession>A0A8E5JSR9</accession>
<evidence type="ECO:0000259" key="7">
    <source>
        <dbReference type="Pfam" id="PF00135"/>
    </source>
</evidence>
<dbReference type="InterPro" id="IPR002018">
    <property type="entry name" value="CarbesteraseB"/>
</dbReference>
<keyword evidence="4" id="KW-0325">Glycoprotein</keyword>
<keyword evidence="2" id="KW-0719">Serine esterase</keyword>
<feature type="signal peptide" evidence="5">
    <location>
        <begin position="1"/>
        <end position="18"/>
    </location>
</feature>
<dbReference type="Pfam" id="PF00135">
    <property type="entry name" value="COesterase"/>
    <property type="match status" value="1"/>
</dbReference>
<keyword evidence="3 5" id="KW-0378">Hydrolase</keyword>
<evidence type="ECO:0000256" key="1">
    <source>
        <dbReference type="ARBA" id="ARBA00005964"/>
    </source>
</evidence>
<feature type="domain" description="Carboxylesterase type B" evidence="7">
    <location>
        <begin position="34"/>
        <end position="552"/>
    </location>
</feature>
<dbReference type="FunFam" id="3.40.50.1820:FF:000155">
    <property type="entry name" value="Carboxylic ester hydrolase"/>
    <property type="match status" value="1"/>
</dbReference>
<dbReference type="SUPFAM" id="SSF53474">
    <property type="entry name" value="alpha/beta-Hydrolases"/>
    <property type="match status" value="1"/>
</dbReference>
<feature type="chain" id="PRO_5034283477" description="Carboxylic ester hydrolase" evidence="5">
    <location>
        <begin position="19"/>
        <end position="583"/>
    </location>
</feature>
<dbReference type="OrthoDB" id="19653at2759"/>
<keyword evidence="5" id="KW-0732">Signal</keyword>
<dbReference type="InterPro" id="IPR019826">
    <property type="entry name" value="Carboxylesterase_B_AS"/>
</dbReference>
<dbReference type="EMBL" id="MW962431">
    <property type="protein sequence ID" value="QVD39197.1"/>
    <property type="molecule type" value="mRNA"/>
</dbReference>
<evidence type="ECO:0000256" key="6">
    <source>
        <dbReference type="SAM" id="MobiDB-lite"/>
    </source>
</evidence>
<sequence length="583" mass="65312">MSRGVLAVLFCAVALAAAGRGRTKGASTLASEFPEVQTPLGRLRGSVLQSLDGRTIYSFRGVRYAQPPTGDLRFKPPVPLNPWDGVADATKDGARCPERENTNETSEDCLFLNVYTTKLPDSTGNPKRPVMIFLHPGAFYLFRGTSDLFGPQYLLDEDIVLVTLNYRLGALGFLSTGDSVLPGNNGFKDQVMALKWVQQNIASFGGDPDNVTVSGYSAGSISVYLHMLSPMSRGLFHKGIAMSAAVQSIVIKDPLQQAKKQARMLNCPDTSSEQIVNCLKGKDAIEIAETLPQFFEWGWDPMVVFGVIVEKDFGDGADRFITVDPTEQLLSGDFAQVPLITGTTKDEFSWKALEILYNGLAENMTENYETVFPISFIYERDTPHSLEVSRELRKFYLQDKPITNDSETGLGQAYSDSLVIFPVDRAAKIVAQKSSAPVYYYHFMYAGRYSWVYTPGTETPYGVSHHDDLIYLFYISAMFPEFVKTDPEYTTVKRMTKMWANFIKHGNPTSEKTDLVNVDWKTLDLSNPAYLEIGSDLTMKQGLYYQERMQLWDRLFPLPTSTSGARRKSKRVQKHQSQRRHSL</sequence>
<dbReference type="InterPro" id="IPR050309">
    <property type="entry name" value="Type-B_Carboxylest/Lipase"/>
</dbReference>
<evidence type="ECO:0000313" key="8">
    <source>
        <dbReference type="EMBL" id="QVD39197.1"/>
    </source>
</evidence>